<proteinExistence type="predicted"/>
<accession>A0AAD8EUU9</accession>
<dbReference type="EMBL" id="JASAOG010000358">
    <property type="protein sequence ID" value="KAK0040056.1"/>
    <property type="molecule type" value="Genomic_DNA"/>
</dbReference>
<sequence length="69" mass="7934">MKSSAEMLSRKTITKSMPRRVQKIRLQNRRLGGAQTAAILGGKWRCREAQKEVSRRTALFTAEYLVQLK</sequence>
<keyword evidence="2" id="KW-1185">Reference proteome</keyword>
<name>A0AAD8EUU9_BIOPF</name>
<gene>
    <name evidence="1" type="ORF">Bpfe_030507</name>
</gene>
<organism evidence="1 2">
    <name type="scientific">Biomphalaria pfeifferi</name>
    <name type="common">Bloodfluke planorb</name>
    <name type="synonym">Freshwater snail</name>
    <dbReference type="NCBI Taxonomy" id="112525"/>
    <lineage>
        <taxon>Eukaryota</taxon>
        <taxon>Metazoa</taxon>
        <taxon>Spiralia</taxon>
        <taxon>Lophotrochozoa</taxon>
        <taxon>Mollusca</taxon>
        <taxon>Gastropoda</taxon>
        <taxon>Heterobranchia</taxon>
        <taxon>Euthyneura</taxon>
        <taxon>Panpulmonata</taxon>
        <taxon>Hygrophila</taxon>
        <taxon>Lymnaeoidea</taxon>
        <taxon>Planorbidae</taxon>
        <taxon>Biomphalaria</taxon>
    </lineage>
</organism>
<evidence type="ECO:0000313" key="2">
    <source>
        <dbReference type="Proteomes" id="UP001233172"/>
    </source>
</evidence>
<evidence type="ECO:0000313" key="1">
    <source>
        <dbReference type="EMBL" id="KAK0040056.1"/>
    </source>
</evidence>
<comment type="caution">
    <text evidence="1">The sequence shown here is derived from an EMBL/GenBank/DDBJ whole genome shotgun (WGS) entry which is preliminary data.</text>
</comment>
<reference evidence="1" key="2">
    <citation type="submission" date="2023-04" db="EMBL/GenBank/DDBJ databases">
        <authorList>
            <person name="Bu L."/>
            <person name="Lu L."/>
            <person name="Laidemitt M.R."/>
            <person name="Zhang S.M."/>
            <person name="Mutuku M."/>
            <person name="Mkoji G."/>
            <person name="Steinauer M."/>
            <person name="Loker E.S."/>
        </authorList>
    </citation>
    <scope>NUCLEOTIDE SEQUENCE</scope>
    <source>
        <strain evidence="1">KasaAsao</strain>
        <tissue evidence="1">Whole Snail</tissue>
    </source>
</reference>
<dbReference type="AlphaFoldDB" id="A0AAD8EUU9"/>
<protein>
    <submittedName>
        <fullName evidence="1">Uncharacterized protein</fullName>
    </submittedName>
</protein>
<reference evidence="1" key="1">
    <citation type="journal article" date="2023" name="PLoS Negl. Trop. Dis.">
        <title>A genome sequence for Biomphalaria pfeifferi, the major vector snail for the human-infecting parasite Schistosoma mansoni.</title>
        <authorList>
            <person name="Bu L."/>
            <person name="Lu L."/>
            <person name="Laidemitt M.R."/>
            <person name="Zhang S.M."/>
            <person name="Mutuku M."/>
            <person name="Mkoji G."/>
            <person name="Steinauer M."/>
            <person name="Loker E.S."/>
        </authorList>
    </citation>
    <scope>NUCLEOTIDE SEQUENCE</scope>
    <source>
        <strain evidence="1">KasaAsao</strain>
    </source>
</reference>
<dbReference type="Proteomes" id="UP001233172">
    <property type="component" value="Unassembled WGS sequence"/>
</dbReference>